<evidence type="ECO:0000256" key="2">
    <source>
        <dbReference type="ARBA" id="ARBA00005745"/>
    </source>
</evidence>
<dbReference type="Proteomes" id="UP000321934">
    <property type="component" value="Chromosome"/>
</dbReference>
<gene>
    <name evidence="9" type="ORF">Deia_00976</name>
</gene>
<evidence type="ECO:0000313" key="9">
    <source>
        <dbReference type="EMBL" id="QED23760.1"/>
    </source>
</evidence>
<evidence type="ECO:0000313" key="10">
    <source>
        <dbReference type="Proteomes" id="UP000321934"/>
    </source>
</evidence>
<evidence type="ECO:0000259" key="8">
    <source>
        <dbReference type="Pfam" id="PF00482"/>
    </source>
</evidence>
<comment type="subcellular location">
    <subcellularLocation>
        <location evidence="1">Cell membrane</location>
        <topology evidence="1">Multi-pass membrane protein</topology>
    </subcellularLocation>
</comment>
<dbReference type="RefSeq" id="WP_146821104.1">
    <property type="nucleotide sequence ID" value="NZ_CP029077.1"/>
</dbReference>
<evidence type="ECO:0000256" key="4">
    <source>
        <dbReference type="ARBA" id="ARBA00022692"/>
    </source>
</evidence>
<dbReference type="AlphaFoldDB" id="A0A5B8XET8"/>
<dbReference type="PANTHER" id="PTHR30012">
    <property type="entry name" value="GENERAL SECRETION PATHWAY PROTEIN"/>
    <property type="match status" value="1"/>
</dbReference>
<sequence>MATFFYQGITENGSQVSDVIVASSKGEAISQLMEVGIEVVKITRGIKKRKSDDIGVKIKLNRKDMIAYFIHVAEMSHAGIKILQSLDLLIEMSNSKKLKHTVSIMKDQINAGLNLADAMRYVGCFDEMFCNLIFVAEKSNSIEKVAQMIVDYIKWTANIKRSINKGVIRPMFSLVVILCAMIGMATFMMPKFLETLSQIGNQKIPSYAKNFITFSAFLQANWYMIPVIVFLLFLCFFIPRFFKIIPAVKFIDMCKLKMPIFGTLLLKIEIARLAAFLSILIHAGYKANEAILMAKNVMVNYYVKDAVDKVGVIMSEGETLYNSFKRFKVFPKFFLSMIGIGETVNDIEGTIMNIKESYDKDIDSTVELAIASVKPIITIISAIIVGWMGSAIFGPMYNSLTGMTNSMR</sequence>
<evidence type="ECO:0000256" key="7">
    <source>
        <dbReference type="SAM" id="Phobius"/>
    </source>
</evidence>
<organism evidence="9 10">
    <name type="scientific">Candidatus Deianiraea vastatrix</name>
    <dbReference type="NCBI Taxonomy" id="2163644"/>
    <lineage>
        <taxon>Bacteria</taxon>
        <taxon>Pseudomonadati</taxon>
        <taxon>Pseudomonadota</taxon>
        <taxon>Alphaproteobacteria</taxon>
        <taxon>Rickettsiales</taxon>
        <taxon>Candidatus Deianiraeaceae</taxon>
        <taxon>Candidatus Deianiraea</taxon>
    </lineage>
</organism>
<accession>A0A5B8XET8</accession>
<reference evidence="9 10" key="1">
    <citation type="journal article" date="2019" name="ISME J.">
        <title>Deianiraea, an extracellular bacterium associated with the ciliate Paramecium, suggests an alternative scenario for the evolution of Rickettsiales.</title>
        <authorList>
            <person name="Castelli M."/>
            <person name="Sabaneyeva E."/>
            <person name="Lanzoni O."/>
            <person name="Lebedeva N."/>
            <person name="Floriano A.M."/>
            <person name="Gaiarsa S."/>
            <person name="Benken K."/>
            <person name="Modeo L."/>
            <person name="Bandi C."/>
            <person name="Potekhin A."/>
            <person name="Sassera D."/>
            <person name="Petroni G."/>
        </authorList>
    </citation>
    <scope>NUCLEOTIDE SEQUENCE [LARGE SCALE GENOMIC DNA]</scope>
    <source>
        <strain evidence="9">CyL4-1</strain>
    </source>
</reference>
<feature type="transmembrane region" description="Helical" evidence="7">
    <location>
        <begin position="376"/>
        <end position="398"/>
    </location>
</feature>
<feature type="transmembrane region" description="Helical" evidence="7">
    <location>
        <begin position="263"/>
        <end position="285"/>
    </location>
</feature>
<keyword evidence="6 7" id="KW-0472">Membrane</keyword>
<protein>
    <submittedName>
        <fullName evidence="9">PulF/PilC type II secretion/type IV pilus inner membrane protein</fullName>
    </submittedName>
</protein>
<proteinExistence type="inferred from homology"/>
<name>A0A5B8XET8_9RICK</name>
<feature type="transmembrane region" description="Helical" evidence="7">
    <location>
        <begin position="171"/>
        <end position="189"/>
    </location>
</feature>
<feature type="transmembrane region" description="Helical" evidence="7">
    <location>
        <begin position="222"/>
        <end position="242"/>
    </location>
</feature>
<dbReference type="InterPro" id="IPR042094">
    <property type="entry name" value="T2SS_GspF_sf"/>
</dbReference>
<dbReference type="GO" id="GO:0005886">
    <property type="term" value="C:plasma membrane"/>
    <property type="evidence" value="ECO:0007669"/>
    <property type="project" value="UniProtKB-SubCell"/>
</dbReference>
<feature type="domain" description="Type II secretion system protein GspF" evidence="8">
    <location>
        <begin position="276"/>
        <end position="393"/>
    </location>
</feature>
<dbReference type="Pfam" id="PF00482">
    <property type="entry name" value="T2SSF"/>
    <property type="match status" value="2"/>
</dbReference>
<dbReference type="Gene3D" id="1.20.81.30">
    <property type="entry name" value="Type II secretion system (T2SS), domain F"/>
    <property type="match status" value="2"/>
</dbReference>
<dbReference type="EMBL" id="CP029077">
    <property type="protein sequence ID" value="QED23760.1"/>
    <property type="molecule type" value="Genomic_DNA"/>
</dbReference>
<feature type="domain" description="Type II secretion system protein GspF" evidence="8">
    <location>
        <begin position="71"/>
        <end position="190"/>
    </location>
</feature>
<keyword evidence="5 7" id="KW-1133">Transmembrane helix</keyword>
<keyword evidence="10" id="KW-1185">Reference proteome</keyword>
<comment type="similarity">
    <text evidence="2">Belongs to the GSP F family.</text>
</comment>
<dbReference type="InterPro" id="IPR003004">
    <property type="entry name" value="GspF/PilC"/>
</dbReference>
<evidence type="ECO:0000256" key="5">
    <source>
        <dbReference type="ARBA" id="ARBA00022989"/>
    </source>
</evidence>
<dbReference type="InterPro" id="IPR018076">
    <property type="entry name" value="T2SS_GspF_dom"/>
</dbReference>
<keyword evidence="4 7" id="KW-0812">Transmembrane</keyword>
<dbReference type="OrthoDB" id="9805682at2"/>
<evidence type="ECO:0000256" key="1">
    <source>
        <dbReference type="ARBA" id="ARBA00004651"/>
    </source>
</evidence>
<dbReference type="PANTHER" id="PTHR30012:SF0">
    <property type="entry name" value="TYPE II SECRETION SYSTEM PROTEIN F-RELATED"/>
    <property type="match status" value="1"/>
</dbReference>
<evidence type="ECO:0000256" key="6">
    <source>
        <dbReference type="ARBA" id="ARBA00023136"/>
    </source>
</evidence>
<evidence type="ECO:0000256" key="3">
    <source>
        <dbReference type="ARBA" id="ARBA00022475"/>
    </source>
</evidence>
<keyword evidence="3" id="KW-1003">Cell membrane</keyword>